<dbReference type="Proteomes" id="UP001597368">
    <property type="component" value="Unassembled WGS sequence"/>
</dbReference>
<evidence type="ECO:0000313" key="2">
    <source>
        <dbReference type="Proteomes" id="UP001597368"/>
    </source>
</evidence>
<proteinExistence type="predicted"/>
<reference evidence="2" key="1">
    <citation type="journal article" date="2019" name="Int. J. Syst. Evol. Microbiol.">
        <title>The Global Catalogue of Microorganisms (GCM) 10K type strain sequencing project: providing services to taxonomists for standard genome sequencing and annotation.</title>
        <authorList>
            <consortium name="The Broad Institute Genomics Platform"/>
            <consortium name="The Broad Institute Genome Sequencing Center for Infectious Disease"/>
            <person name="Wu L."/>
            <person name="Ma J."/>
        </authorList>
    </citation>
    <scope>NUCLEOTIDE SEQUENCE [LARGE SCALE GENOMIC DNA]</scope>
    <source>
        <strain evidence="2">ICMP 6774ER</strain>
    </source>
</reference>
<dbReference type="RefSeq" id="WP_379580373.1">
    <property type="nucleotide sequence ID" value="NZ_JBHUFV010000064.1"/>
</dbReference>
<comment type="caution">
    <text evidence="1">The sequence shown here is derived from an EMBL/GenBank/DDBJ whole genome shotgun (WGS) entry which is preliminary data.</text>
</comment>
<evidence type="ECO:0000313" key="1">
    <source>
        <dbReference type="EMBL" id="MFD1938386.1"/>
    </source>
</evidence>
<dbReference type="EMBL" id="JBHUFV010000064">
    <property type="protein sequence ID" value="MFD1938386.1"/>
    <property type="molecule type" value="Genomic_DNA"/>
</dbReference>
<keyword evidence="2" id="KW-1185">Reference proteome</keyword>
<sequence>MSGLEWKSTLELDKKTGWHHIARAIVGFANRMPDIAAAYAEGRAYLVVGIEPGNQPLEALSGT</sequence>
<accession>A0ABW4T9H3</accession>
<name>A0ABW4T9H3_9ACTN</name>
<protein>
    <submittedName>
        <fullName evidence="1">Uncharacterized protein</fullName>
    </submittedName>
</protein>
<gene>
    <name evidence="1" type="ORF">ACFSKW_43620</name>
</gene>
<organism evidence="1 2">
    <name type="scientific">Nonomuraea mangrovi</name>
    <dbReference type="NCBI Taxonomy" id="2316207"/>
    <lineage>
        <taxon>Bacteria</taxon>
        <taxon>Bacillati</taxon>
        <taxon>Actinomycetota</taxon>
        <taxon>Actinomycetes</taxon>
        <taxon>Streptosporangiales</taxon>
        <taxon>Streptosporangiaceae</taxon>
        <taxon>Nonomuraea</taxon>
    </lineage>
</organism>